<dbReference type="Proteomes" id="UP000813427">
    <property type="component" value="Unassembled WGS sequence"/>
</dbReference>
<name>A0A8K0SAE8_9HYPO</name>
<protein>
    <recommendedName>
        <fullName evidence="3">F-box domain-containing protein</fullName>
    </recommendedName>
</protein>
<accession>A0A8K0SAE8</accession>
<evidence type="ECO:0000313" key="1">
    <source>
        <dbReference type="EMBL" id="KAH7257813.1"/>
    </source>
</evidence>
<dbReference type="EMBL" id="JAGPXF010000002">
    <property type="protein sequence ID" value="KAH7257813.1"/>
    <property type="molecule type" value="Genomic_DNA"/>
</dbReference>
<comment type="caution">
    <text evidence="1">The sequence shown here is derived from an EMBL/GenBank/DDBJ whole genome shotgun (WGS) entry which is preliminary data.</text>
</comment>
<dbReference type="OrthoDB" id="5083364at2759"/>
<evidence type="ECO:0000313" key="2">
    <source>
        <dbReference type="Proteomes" id="UP000813427"/>
    </source>
</evidence>
<gene>
    <name evidence="1" type="ORF">BKA59DRAFT_451853</name>
</gene>
<keyword evidence="2" id="KW-1185">Reference proteome</keyword>
<reference evidence="1" key="1">
    <citation type="journal article" date="2021" name="Nat. Commun.">
        <title>Genetic determinants of endophytism in the Arabidopsis root mycobiome.</title>
        <authorList>
            <person name="Mesny F."/>
            <person name="Miyauchi S."/>
            <person name="Thiergart T."/>
            <person name="Pickel B."/>
            <person name="Atanasova L."/>
            <person name="Karlsson M."/>
            <person name="Huettel B."/>
            <person name="Barry K.W."/>
            <person name="Haridas S."/>
            <person name="Chen C."/>
            <person name="Bauer D."/>
            <person name="Andreopoulos W."/>
            <person name="Pangilinan J."/>
            <person name="LaButti K."/>
            <person name="Riley R."/>
            <person name="Lipzen A."/>
            <person name="Clum A."/>
            <person name="Drula E."/>
            <person name="Henrissat B."/>
            <person name="Kohler A."/>
            <person name="Grigoriev I.V."/>
            <person name="Martin F.M."/>
            <person name="Hacquard S."/>
        </authorList>
    </citation>
    <scope>NUCLEOTIDE SEQUENCE</scope>
    <source>
        <strain evidence="1">MPI-SDFR-AT-0068</strain>
    </source>
</reference>
<organism evidence="1 2">
    <name type="scientific">Fusarium tricinctum</name>
    <dbReference type="NCBI Taxonomy" id="61284"/>
    <lineage>
        <taxon>Eukaryota</taxon>
        <taxon>Fungi</taxon>
        <taxon>Dikarya</taxon>
        <taxon>Ascomycota</taxon>
        <taxon>Pezizomycotina</taxon>
        <taxon>Sordariomycetes</taxon>
        <taxon>Hypocreomycetidae</taxon>
        <taxon>Hypocreales</taxon>
        <taxon>Nectriaceae</taxon>
        <taxon>Fusarium</taxon>
        <taxon>Fusarium tricinctum species complex</taxon>
    </lineage>
</organism>
<proteinExistence type="predicted"/>
<dbReference type="AlphaFoldDB" id="A0A8K0SAE8"/>
<evidence type="ECO:0008006" key="3">
    <source>
        <dbReference type="Google" id="ProtNLM"/>
    </source>
</evidence>
<sequence>MTGSLQHLPGEMLDHIASHLDVRDQSNASKTSSAIWFAFSRRLHTSIAFKGNRQQVTAMLLNFLANNNTPRIQEIKKHARSVSFIILADTIDNHHQEDDGLTPSLILSAVHKFPRVFALGLEMNGLSSNERKALLIQAKTARRWTAVTHLRVDLPNPVFQRLLQTSLHGANIRAVDVNGDLKDRHLNLLGRYLPHIQKLRVRMRDPVLDCWKFTPKNVLQADQVCFRDFANLECLILAEGNPRSHIRHSSVRSEEGFVNNVQEFITSLKSMGNLRRLAIEFSTRILVWTVDQDL</sequence>